<reference evidence="3" key="1">
    <citation type="submission" date="2015-09" db="EMBL/GenBank/DDBJ databases">
        <authorList>
            <consortium name="Pathogen Informatics"/>
        </authorList>
    </citation>
    <scope>NUCLEOTIDE SEQUENCE [LARGE SCALE GENOMIC DNA]</scope>
    <source>
        <strain evidence="3">Lake Konstanz</strain>
    </source>
</reference>
<dbReference type="AlphaFoldDB" id="A0A0S4J445"/>
<evidence type="ECO:0000256" key="1">
    <source>
        <dbReference type="SAM" id="MobiDB-lite"/>
    </source>
</evidence>
<sequence>MGLGTPIQQTRGGVPHWPPISAHQPNSTHGQETMSSSFATCNDDNDAEDMMQRIANMRRMMATQ</sequence>
<gene>
    <name evidence="2" type="ORF">BSAL_91735</name>
</gene>
<feature type="region of interest" description="Disordered" evidence="1">
    <location>
        <begin position="1"/>
        <end position="44"/>
    </location>
</feature>
<name>A0A0S4J445_BODSA</name>
<protein>
    <submittedName>
        <fullName evidence="2">Uncharacterized protein</fullName>
    </submittedName>
</protein>
<evidence type="ECO:0000313" key="3">
    <source>
        <dbReference type="Proteomes" id="UP000051952"/>
    </source>
</evidence>
<organism evidence="2 3">
    <name type="scientific">Bodo saltans</name>
    <name type="common">Flagellated protozoan</name>
    <dbReference type="NCBI Taxonomy" id="75058"/>
    <lineage>
        <taxon>Eukaryota</taxon>
        <taxon>Discoba</taxon>
        <taxon>Euglenozoa</taxon>
        <taxon>Kinetoplastea</taxon>
        <taxon>Metakinetoplastina</taxon>
        <taxon>Eubodonida</taxon>
        <taxon>Bodonidae</taxon>
        <taxon>Bodo</taxon>
    </lineage>
</organism>
<keyword evidence="3" id="KW-1185">Reference proteome</keyword>
<accession>A0A0S4J445</accession>
<feature type="compositionally biased region" description="Polar residues" evidence="1">
    <location>
        <begin position="23"/>
        <end position="42"/>
    </location>
</feature>
<dbReference type="VEuPathDB" id="TriTrypDB:BSAL_91735"/>
<dbReference type="Proteomes" id="UP000051952">
    <property type="component" value="Unassembled WGS sequence"/>
</dbReference>
<evidence type="ECO:0000313" key="2">
    <source>
        <dbReference type="EMBL" id="CUG86139.1"/>
    </source>
</evidence>
<feature type="compositionally biased region" description="Polar residues" evidence="1">
    <location>
        <begin position="1"/>
        <end position="11"/>
    </location>
</feature>
<proteinExistence type="predicted"/>
<dbReference type="EMBL" id="CYKH01001247">
    <property type="protein sequence ID" value="CUG86139.1"/>
    <property type="molecule type" value="Genomic_DNA"/>
</dbReference>